<proteinExistence type="predicted"/>
<keyword evidence="1" id="KW-0472">Membrane</keyword>
<dbReference type="OrthoDB" id="1367177at2"/>
<name>A0A4Q1KZ91_9FLAO</name>
<organism evidence="2 3">
    <name type="scientific">Flavobacterium piscinae</name>
    <dbReference type="NCBI Taxonomy" id="2506424"/>
    <lineage>
        <taxon>Bacteria</taxon>
        <taxon>Pseudomonadati</taxon>
        <taxon>Bacteroidota</taxon>
        <taxon>Flavobacteriia</taxon>
        <taxon>Flavobacteriales</taxon>
        <taxon>Flavobacteriaceae</taxon>
        <taxon>Flavobacterium</taxon>
    </lineage>
</organism>
<keyword evidence="1" id="KW-0812">Transmembrane</keyword>
<dbReference type="RefSeq" id="WP_129463016.1">
    <property type="nucleotide sequence ID" value="NZ_JACSXZ010000001.1"/>
</dbReference>
<evidence type="ECO:0000313" key="2">
    <source>
        <dbReference type="EMBL" id="RXR35597.1"/>
    </source>
</evidence>
<keyword evidence="1" id="KW-1133">Transmembrane helix</keyword>
<dbReference type="Proteomes" id="UP000289734">
    <property type="component" value="Unassembled WGS sequence"/>
</dbReference>
<feature type="transmembrane region" description="Helical" evidence="1">
    <location>
        <begin position="5"/>
        <end position="26"/>
    </location>
</feature>
<comment type="caution">
    <text evidence="2">The sequence shown here is derived from an EMBL/GenBank/DDBJ whole genome shotgun (WGS) entry which is preliminary data.</text>
</comment>
<dbReference type="EMBL" id="SBKQ01000001">
    <property type="protein sequence ID" value="RXR35597.1"/>
    <property type="molecule type" value="Genomic_DNA"/>
</dbReference>
<evidence type="ECO:0000313" key="3">
    <source>
        <dbReference type="Proteomes" id="UP000289734"/>
    </source>
</evidence>
<accession>A0A4Q1KZ91</accession>
<evidence type="ECO:0000256" key="1">
    <source>
        <dbReference type="SAM" id="Phobius"/>
    </source>
</evidence>
<sequence>MKKKFIHFITALIIYGLIGWLMTFFLDDENHNPWFFIIFWAVSMALAELFIFEKIRNRKKK</sequence>
<reference evidence="3" key="1">
    <citation type="submission" date="2019-01" db="EMBL/GenBank/DDBJ databases">
        <title>Cytophagaceae bacterium strain CAR-16.</title>
        <authorList>
            <person name="Chen W.-M."/>
        </authorList>
    </citation>
    <scope>NUCLEOTIDE SEQUENCE [LARGE SCALE GENOMIC DNA]</scope>
    <source>
        <strain evidence="3">ICH-30</strain>
    </source>
</reference>
<dbReference type="AlphaFoldDB" id="A0A4Q1KZ91"/>
<feature type="transmembrane region" description="Helical" evidence="1">
    <location>
        <begin position="32"/>
        <end position="52"/>
    </location>
</feature>
<keyword evidence="3" id="KW-1185">Reference proteome</keyword>
<protein>
    <recommendedName>
        <fullName evidence="4">2TM domain-containing protein</fullName>
    </recommendedName>
</protein>
<gene>
    <name evidence="2" type="ORF">EQG68_01490</name>
</gene>
<evidence type="ECO:0008006" key="4">
    <source>
        <dbReference type="Google" id="ProtNLM"/>
    </source>
</evidence>